<comment type="similarity">
    <text evidence="1">Belongs to the sigma-70 factor family.</text>
</comment>
<keyword evidence="2" id="KW-0749">Sporulation</keyword>
<dbReference type="InterPro" id="IPR050813">
    <property type="entry name" value="Sigma-70_Factor"/>
</dbReference>
<dbReference type="GO" id="GO:0016987">
    <property type="term" value="F:sigma factor activity"/>
    <property type="evidence" value="ECO:0007669"/>
    <property type="project" value="UniProtKB-KW"/>
</dbReference>
<dbReference type="InterPro" id="IPR014209">
    <property type="entry name" value="RNA_pol_sigma-K"/>
</dbReference>
<dbReference type="InterPro" id="IPR014284">
    <property type="entry name" value="RNA_pol_sigma-70_dom"/>
</dbReference>
<evidence type="ECO:0000256" key="3">
    <source>
        <dbReference type="ARBA" id="ARBA00023015"/>
    </source>
</evidence>
<proteinExistence type="inferred from homology"/>
<dbReference type="Proteomes" id="UP000657177">
    <property type="component" value="Unassembled WGS sequence"/>
</dbReference>
<dbReference type="GO" id="GO:0006352">
    <property type="term" value="P:DNA-templated transcription initiation"/>
    <property type="evidence" value="ECO:0007669"/>
    <property type="project" value="InterPro"/>
</dbReference>
<dbReference type="Gene3D" id="1.10.10.10">
    <property type="entry name" value="Winged helix-like DNA-binding domain superfamily/Winged helix DNA-binding domain"/>
    <property type="match status" value="1"/>
</dbReference>
<dbReference type="PROSITE" id="PS00715">
    <property type="entry name" value="SIGMA70_1"/>
    <property type="match status" value="1"/>
</dbReference>
<evidence type="ECO:0000313" key="9">
    <source>
        <dbReference type="Proteomes" id="UP000657177"/>
    </source>
</evidence>
<dbReference type="SUPFAM" id="SSF88946">
    <property type="entry name" value="Sigma2 domain of RNA polymerase sigma factors"/>
    <property type="match status" value="1"/>
</dbReference>
<dbReference type="GO" id="GO:0003677">
    <property type="term" value="F:DNA binding"/>
    <property type="evidence" value="ECO:0007669"/>
    <property type="project" value="UniProtKB-KW"/>
</dbReference>
<reference evidence="8" key="1">
    <citation type="submission" date="2020-06" db="EMBL/GenBank/DDBJ databases">
        <title>Novel chitinolytic bacterium.</title>
        <authorList>
            <person name="Ungkulpasvich U."/>
            <person name="Kosugi A."/>
            <person name="Uke A."/>
        </authorList>
    </citation>
    <scope>NUCLEOTIDE SEQUENCE</scope>
    <source>
        <strain evidence="8">UUS1-1</strain>
    </source>
</reference>
<comment type="caution">
    <text evidence="8">The sequence shown here is derived from an EMBL/GenBank/DDBJ whole genome shotgun (WGS) entry which is preliminary data.</text>
</comment>
<dbReference type="NCBIfam" id="TIGR02937">
    <property type="entry name" value="sigma70-ECF"/>
    <property type="match status" value="1"/>
</dbReference>
<keyword evidence="6" id="KW-0804">Transcription</keyword>
<keyword evidence="5" id="KW-0238">DNA-binding</keyword>
<dbReference type="SUPFAM" id="SSF88659">
    <property type="entry name" value="Sigma3 and sigma4 domains of RNA polymerase sigma factors"/>
    <property type="match status" value="1"/>
</dbReference>
<sequence>MILNLVYQQFAWLLSYITNNNVFPMPLSEGEEQDLIMRMEAGDVEAKNTLIERNLRLVAHIVKKFDNTGEDNDDLISIGTIGLIKGINTYKRKYNTRLATYAARCIENEILMHLRSTKKMKNNIFLQDPIGADKEGNELTLLDILDTGSDLVPELVESKMEEETLRKKLGVLSKREQKVIELRYGLRDGLSKTQREIAKVLGISRSYVSRIEKKSLKEAIEVFFR</sequence>
<evidence type="ECO:0000256" key="5">
    <source>
        <dbReference type="ARBA" id="ARBA00023125"/>
    </source>
</evidence>
<dbReference type="InterPro" id="IPR007630">
    <property type="entry name" value="RNA_pol_sigma70_r4"/>
</dbReference>
<evidence type="ECO:0000313" key="8">
    <source>
        <dbReference type="EMBL" id="MBA2132086.1"/>
    </source>
</evidence>
<dbReference type="PIRSF" id="PIRSF000770">
    <property type="entry name" value="RNA_pol_sigma-SigE/K"/>
    <property type="match status" value="1"/>
</dbReference>
<dbReference type="Pfam" id="PF04542">
    <property type="entry name" value="Sigma70_r2"/>
    <property type="match status" value="1"/>
</dbReference>
<keyword evidence="4" id="KW-0731">Sigma factor</keyword>
<dbReference type="CDD" id="cd06171">
    <property type="entry name" value="Sigma70_r4"/>
    <property type="match status" value="1"/>
</dbReference>
<dbReference type="InterPro" id="IPR007627">
    <property type="entry name" value="RNA_pol_sigma70_r2"/>
</dbReference>
<dbReference type="InterPro" id="IPR036388">
    <property type="entry name" value="WH-like_DNA-bd_sf"/>
</dbReference>
<gene>
    <name evidence="8" type="primary">sigK</name>
    <name evidence="8" type="ORF">G5B42_00735</name>
</gene>
<evidence type="ECO:0000256" key="6">
    <source>
        <dbReference type="ARBA" id="ARBA00023163"/>
    </source>
</evidence>
<dbReference type="InterPro" id="IPR000943">
    <property type="entry name" value="RNA_pol_sigma70"/>
</dbReference>
<evidence type="ECO:0000256" key="2">
    <source>
        <dbReference type="ARBA" id="ARBA00022969"/>
    </source>
</evidence>
<name>A0A8J6HYB7_9FIRM</name>
<dbReference type="PANTHER" id="PTHR30376:SF3">
    <property type="entry name" value="RNA POLYMERASE SIGMA FACTOR RPOH"/>
    <property type="match status" value="1"/>
</dbReference>
<organism evidence="8 9">
    <name type="scientific">Capillibacterium thermochitinicola</name>
    <dbReference type="NCBI Taxonomy" id="2699427"/>
    <lineage>
        <taxon>Bacteria</taxon>
        <taxon>Bacillati</taxon>
        <taxon>Bacillota</taxon>
        <taxon>Capillibacterium</taxon>
    </lineage>
</organism>
<evidence type="ECO:0000256" key="4">
    <source>
        <dbReference type="ARBA" id="ARBA00023082"/>
    </source>
</evidence>
<dbReference type="NCBIfam" id="TIGR02846">
    <property type="entry name" value="spore_sigmaK"/>
    <property type="match status" value="1"/>
</dbReference>
<protein>
    <submittedName>
        <fullName evidence="8">RNA polymerase sporulation sigma factor SigK</fullName>
    </submittedName>
</protein>
<accession>A0A8J6HYB7</accession>
<dbReference type="Gene3D" id="1.20.120.1810">
    <property type="match status" value="1"/>
</dbReference>
<keyword evidence="9" id="KW-1185">Reference proteome</keyword>
<keyword evidence="3" id="KW-0805">Transcription regulation</keyword>
<dbReference type="AlphaFoldDB" id="A0A8J6HYB7"/>
<dbReference type="PRINTS" id="PR00046">
    <property type="entry name" value="SIGMA70FCT"/>
</dbReference>
<dbReference type="EMBL" id="JAAKDE010000001">
    <property type="protein sequence ID" value="MBA2132086.1"/>
    <property type="molecule type" value="Genomic_DNA"/>
</dbReference>
<feature type="domain" description="HTH cro/C1-type" evidence="7">
    <location>
        <begin position="186"/>
        <end position="213"/>
    </location>
</feature>
<evidence type="ECO:0000256" key="1">
    <source>
        <dbReference type="ARBA" id="ARBA00007788"/>
    </source>
</evidence>
<dbReference type="PANTHER" id="PTHR30376">
    <property type="entry name" value="SIGMA FACTOR RPOH HEAT SHOCK RELATED"/>
    <property type="match status" value="1"/>
</dbReference>
<dbReference type="InterPro" id="IPR013325">
    <property type="entry name" value="RNA_pol_sigma_r2"/>
</dbReference>
<evidence type="ECO:0000259" key="7">
    <source>
        <dbReference type="PROSITE" id="PS50943"/>
    </source>
</evidence>
<dbReference type="GO" id="GO:0030435">
    <property type="term" value="P:sporulation resulting in formation of a cellular spore"/>
    <property type="evidence" value="ECO:0007669"/>
    <property type="project" value="UniProtKB-KW"/>
</dbReference>
<dbReference type="Pfam" id="PF04545">
    <property type="entry name" value="Sigma70_r4"/>
    <property type="match status" value="1"/>
</dbReference>
<dbReference type="PROSITE" id="PS50943">
    <property type="entry name" value="HTH_CROC1"/>
    <property type="match status" value="1"/>
</dbReference>
<dbReference type="NCBIfam" id="NF004471">
    <property type="entry name" value="PRK05803.1"/>
    <property type="match status" value="1"/>
</dbReference>
<dbReference type="InterPro" id="IPR013324">
    <property type="entry name" value="RNA_pol_sigma_r3/r4-like"/>
</dbReference>
<dbReference type="InterPro" id="IPR001387">
    <property type="entry name" value="Cro/C1-type_HTH"/>
</dbReference>